<accession>A0A0C2SC61</accession>
<evidence type="ECO:0000259" key="1">
    <source>
        <dbReference type="PROSITE" id="PS51186"/>
    </source>
</evidence>
<name>A0A0C2SC61_9BACL</name>
<protein>
    <recommendedName>
        <fullName evidence="1">N-acetyltransferase domain-containing protein</fullName>
    </recommendedName>
</protein>
<proteinExistence type="predicted"/>
<dbReference type="SUPFAM" id="SSF55729">
    <property type="entry name" value="Acyl-CoA N-acyltransferases (Nat)"/>
    <property type="match status" value="1"/>
</dbReference>
<dbReference type="PROSITE" id="PS51186">
    <property type="entry name" value="GNAT"/>
    <property type="match status" value="1"/>
</dbReference>
<dbReference type="InterPro" id="IPR016181">
    <property type="entry name" value="Acyl_CoA_acyltransferase"/>
</dbReference>
<reference evidence="2 3" key="1">
    <citation type="submission" date="2015-01" db="EMBL/GenBank/DDBJ databases">
        <title>Genome sequence of Jeotgalibacillus alimentarius.</title>
        <authorList>
            <person name="Goh K.M."/>
            <person name="Chan K.-G."/>
            <person name="Yaakop A.S."/>
            <person name="Ee R."/>
            <person name="Gan H.M."/>
            <person name="Chan C.S."/>
        </authorList>
    </citation>
    <scope>NUCLEOTIDE SEQUENCE [LARGE SCALE GENOMIC DNA]</scope>
    <source>
        <strain evidence="2 3">YKJ-13</strain>
    </source>
</reference>
<gene>
    <name evidence="2" type="ORF">KP77_10260</name>
</gene>
<dbReference type="OrthoDB" id="9802340at2"/>
<dbReference type="CDD" id="cd04301">
    <property type="entry name" value="NAT_SF"/>
    <property type="match status" value="1"/>
</dbReference>
<comment type="caution">
    <text evidence="2">The sequence shown here is derived from an EMBL/GenBank/DDBJ whole genome shotgun (WGS) entry which is preliminary data.</text>
</comment>
<dbReference type="STRING" id="135826.KP77_10260"/>
<dbReference type="PANTHER" id="PTHR43415:SF3">
    <property type="entry name" value="GNAT-FAMILY ACETYLTRANSFERASE"/>
    <property type="match status" value="1"/>
</dbReference>
<sequence>MDHKVIIRRVTTADAEQLRDHARKVLIENADRMGTSLNEFNVTIEEEIEWIRSHEKQGVIFAAEIDGMIIGMIKFRLSSLEKFSHQGLFGMSIQEAYTNQGIGRRLLEQLFDWAKQDDRVEKISLEVFADNDRAIHLYKKMGFVEEGRKVRHVKLGPDRYVDELLMGKFL</sequence>
<keyword evidence="3" id="KW-1185">Reference proteome</keyword>
<dbReference type="PATRIC" id="fig|135826.4.peg.1021"/>
<dbReference type="Proteomes" id="UP000031950">
    <property type="component" value="Unassembled WGS sequence"/>
</dbReference>
<dbReference type="RefSeq" id="WP_041121631.1">
    <property type="nucleotide sequence ID" value="NZ_JXRQ01000015.1"/>
</dbReference>
<organism evidence="2 3">
    <name type="scientific">Jeotgalibacillus alimentarius</name>
    <dbReference type="NCBI Taxonomy" id="135826"/>
    <lineage>
        <taxon>Bacteria</taxon>
        <taxon>Bacillati</taxon>
        <taxon>Bacillota</taxon>
        <taxon>Bacilli</taxon>
        <taxon>Bacillales</taxon>
        <taxon>Caryophanaceae</taxon>
        <taxon>Jeotgalibacillus</taxon>
    </lineage>
</organism>
<dbReference type="Pfam" id="PF00583">
    <property type="entry name" value="Acetyltransf_1"/>
    <property type="match status" value="1"/>
</dbReference>
<feature type="domain" description="N-acetyltransferase" evidence="1">
    <location>
        <begin position="5"/>
        <end position="170"/>
    </location>
</feature>
<dbReference type="AlphaFoldDB" id="A0A0C2SC61"/>
<dbReference type="Gene3D" id="3.40.630.30">
    <property type="match status" value="1"/>
</dbReference>
<evidence type="ECO:0000313" key="2">
    <source>
        <dbReference type="EMBL" id="KIL51514.1"/>
    </source>
</evidence>
<dbReference type="PANTHER" id="PTHR43415">
    <property type="entry name" value="SPERMIDINE N(1)-ACETYLTRANSFERASE"/>
    <property type="match status" value="1"/>
</dbReference>
<dbReference type="EMBL" id="JXRQ01000015">
    <property type="protein sequence ID" value="KIL51514.1"/>
    <property type="molecule type" value="Genomic_DNA"/>
</dbReference>
<evidence type="ECO:0000313" key="3">
    <source>
        <dbReference type="Proteomes" id="UP000031950"/>
    </source>
</evidence>
<dbReference type="GO" id="GO:0016747">
    <property type="term" value="F:acyltransferase activity, transferring groups other than amino-acyl groups"/>
    <property type="evidence" value="ECO:0007669"/>
    <property type="project" value="InterPro"/>
</dbReference>
<dbReference type="InterPro" id="IPR000182">
    <property type="entry name" value="GNAT_dom"/>
</dbReference>